<sequence length="60" mass="6597">MTATNTVNAAADDQRVIAAIAEALKNIQFGAVEITLHNGQVVQIERKEKFRFQSPPTRTS</sequence>
<keyword evidence="2" id="KW-1185">Reference proteome</keyword>
<reference evidence="1 2" key="1">
    <citation type="submission" date="2017-03" db="EMBL/GenBank/DDBJ databases">
        <title>Complete genome sequence of the novel DNRA strain Pseudomonas sp. S-6-2 isolated from Chinese polluted river sediment. Journal of Biotechnology.</title>
        <authorList>
            <person name="Li J."/>
            <person name="Xiang F."/>
            <person name="Wang L."/>
            <person name="Xi L."/>
            <person name="Liu J."/>
        </authorList>
    </citation>
    <scope>NUCLEOTIDE SEQUENCE [LARGE SCALE GENOMIC DNA]</scope>
    <source>
        <strain evidence="1 2">S-6-2</strain>
    </source>
</reference>
<gene>
    <name evidence="1" type="ORF">BVH74_07550</name>
</gene>
<accession>A0A1V0B3V5</accession>
<dbReference type="STRING" id="1931241.BVH74_07550"/>
<name>A0A1V0B3V5_9GAMM</name>
<dbReference type="Pfam" id="PF10055">
    <property type="entry name" value="DUF2292"/>
    <property type="match status" value="1"/>
</dbReference>
<dbReference type="Proteomes" id="UP000243488">
    <property type="component" value="Chromosome"/>
</dbReference>
<dbReference type="KEGG" id="ppha:BVH74_07550"/>
<evidence type="ECO:0000313" key="2">
    <source>
        <dbReference type="Proteomes" id="UP000243488"/>
    </source>
</evidence>
<dbReference type="RefSeq" id="WP_080049469.1">
    <property type="nucleotide sequence ID" value="NZ_CP020100.1"/>
</dbReference>
<organism evidence="1 2">
    <name type="scientific">Halopseudomonas phragmitis</name>
    <dbReference type="NCBI Taxonomy" id="1931241"/>
    <lineage>
        <taxon>Bacteria</taxon>
        <taxon>Pseudomonadati</taxon>
        <taxon>Pseudomonadota</taxon>
        <taxon>Gammaproteobacteria</taxon>
        <taxon>Pseudomonadales</taxon>
        <taxon>Pseudomonadaceae</taxon>
        <taxon>Halopseudomonas</taxon>
    </lineage>
</organism>
<proteinExistence type="predicted"/>
<protein>
    <submittedName>
        <fullName evidence="1">DUF2292 domain-containing protein</fullName>
    </submittedName>
</protein>
<evidence type="ECO:0000313" key="1">
    <source>
        <dbReference type="EMBL" id="AQZ94616.1"/>
    </source>
</evidence>
<dbReference type="InterPro" id="IPR018743">
    <property type="entry name" value="DUF2292"/>
</dbReference>
<dbReference type="AlphaFoldDB" id="A0A1V0B3V5"/>
<dbReference type="EMBL" id="CP020100">
    <property type="protein sequence ID" value="AQZ94616.1"/>
    <property type="molecule type" value="Genomic_DNA"/>
</dbReference>